<name>A0A7I4Y3I6_HAECO</name>
<evidence type="ECO:0000256" key="1">
    <source>
        <dbReference type="SAM" id="MobiDB-lite"/>
    </source>
</evidence>
<dbReference type="PANTHER" id="PTHR47331">
    <property type="entry name" value="PHD-TYPE DOMAIN-CONTAINING PROTEIN"/>
    <property type="match status" value="1"/>
</dbReference>
<evidence type="ECO:0000313" key="2">
    <source>
        <dbReference type="Proteomes" id="UP000025227"/>
    </source>
</evidence>
<reference evidence="3" key="1">
    <citation type="submission" date="2020-12" db="UniProtKB">
        <authorList>
            <consortium name="WormBaseParasite"/>
        </authorList>
    </citation>
    <scope>IDENTIFICATION</scope>
    <source>
        <strain evidence="3">MHco3</strain>
    </source>
</reference>
<protein>
    <submittedName>
        <fullName evidence="3">Integrase catalytic domain-containing protein</fullName>
    </submittedName>
</protein>
<dbReference type="InterPro" id="IPR036397">
    <property type="entry name" value="RNaseH_sf"/>
</dbReference>
<dbReference type="WBParaSite" id="HCON_00040020-00001">
    <property type="protein sequence ID" value="HCON_00040020-00001"/>
    <property type="gene ID" value="HCON_00040020"/>
</dbReference>
<feature type="compositionally biased region" description="Polar residues" evidence="1">
    <location>
        <begin position="366"/>
        <end position="378"/>
    </location>
</feature>
<dbReference type="Proteomes" id="UP000025227">
    <property type="component" value="Unplaced"/>
</dbReference>
<dbReference type="GO" id="GO:0003676">
    <property type="term" value="F:nucleic acid binding"/>
    <property type="evidence" value="ECO:0007669"/>
    <property type="project" value="InterPro"/>
</dbReference>
<keyword evidence="2" id="KW-1185">Reference proteome</keyword>
<dbReference type="OrthoDB" id="5875692at2759"/>
<dbReference type="Pfam" id="PF05380">
    <property type="entry name" value="Peptidase_A17"/>
    <property type="match status" value="1"/>
</dbReference>
<feature type="region of interest" description="Disordered" evidence="1">
    <location>
        <begin position="349"/>
        <end position="381"/>
    </location>
</feature>
<dbReference type="AlphaFoldDB" id="A0A7I4Y3I6"/>
<sequence length="645" mass="72632">MCLLSFLQSKNNDQAKEIGENLYVDNILLSANTPSKALKKYHESKALLAMNLREYVSNSNEVNSAIPIYDRTPSGIIKLLGVTYNTESDEFTLELKFPDNKNVTKRDVLSQLNSIYDPLGIAAPLTIHLKHLMREIYDRTIEWKEPESKDLADIWNDTCSKTNSISLSAPRFPFEDYIDSFSLWVFSDASIQALAVCAYFRNEHTVKVSPLTSGKTRLTPKKIKQTIPKLELLAILMAARLGKTTTNKNKKPVSHINILSDSEIALSWVTSKGNLPLFVENQRYRIMKVKQAVKTQGMSINFWHVPSDKNPADAGTRGTDSEHIHQLPWILGPNWLREAQIPSPLVLKNTTASDTPETQDDDPADTHTTSLHVANTSPPDSPAAQGLLSLARFSRLDKAIRTMTRVRKTICLWVDKVNRRKASSTLLCLDTLRRLSPSWNITADEFSMSETILLADLHKSISVEDLGKRSPQKQVFRDNAVIIRHQSRLQNSVLPEDTKNNIYVDKDSDLARLILSDIHHKNAHSGKDHTLCIARARFWIPRPSGCLQENGKTMRYMHKMARASVRRPGNATNTKGQSHFDKTFQENRMRLHGTISDQGVREVLHLPLHMPHNQSGSPRSGGKHVSSSVFFNHSNASYLDVASPN</sequence>
<evidence type="ECO:0000313" key="3">
    <source>
        <dbReference type="WBParaSite" id="HCON_00040020-00001"/>
    </source>
</evidence>
<organism evidence="2 3">
    <name type="scientific">Haemonchus contortus</name>
    <name type="common">Barber pole worm</name>
    <dbReference type="NCBI Taxonomy" id="6289"/>
    <lineage>
        <taxon>Eukaryota</taxon>
        <taxon>Metazoa</taxon>
        <taxon>Ecdysozoa</taxon>
        <taxon>Nematoda</taxon>
        <taxon>Chromadorea</taxon>
        <taxon>Rhabditida</taxon>
        <taxon>Rhabditina</taxon>
        <taxon>Rhabditomorpha</taxon>
        <taxon>Strongyloidea</taxon>
        <taxon>Trichostrongylidae</taxon>
        <taxon>Haemonchus</taxon>
    </lineage>
</organism>
<proteinExistence type="predicted"/>
<dbReference type="Gene3D" id="3.30.420.10">
    <property type="entry name" value="Ribonuclease H-like superfamily/Ribonuclease H"/>
    <property type="match status" value="1"/>
</dbReference>
<dbReference type="InterPro" id="IPR008042">
    <property type="entry name" value="Retrotrans_Pao"/>
</dbReference>
<accession>A0A7I4Y3I6</accession>